<reference evidence="2 3" key="1">
    <citation type="submission" date="2016-10" db="EMBL/GenBank/DDBJ databases">
        <authorList>
            <person name="de Groot N.N."/>
        </authorList>
    </citation>
    <scope>NUCLEOTIDE SEQUENCE [LARGE SCALE GENOMIC DNA]</scope>
    <source>
        <strain evidence="2 3">CGMCC 1.6291</strain>
    </source>
</reference>
<protein>
    <submittedName>
        <fullName evidence="2">Amidase</fullName>
    </submittedName>
</protein>
<accession>A0A1H8SX25</accession>
<dbReference type="OrthoDB" id="8872210at2"/>
<evidence type="ECO:0000313" key="3">
    <source>
        <dbReference type="Proteomes" id="UP000199657"/>
    </source>
</evidence>
<dbReference type="Pfam" id="PF01425">
    <property type="entry name" value="Amidase"/>
    <property type="match status" value="1"/>
</dbReference>
<dbReference type="Proteomes" id="UP000199657">
    <property type="component" value="Unassembled WGS sequence"/>
</dbReference>
<keyword evidence="3" id="KW-1185">Reference proteome</keyword>
<dbReference type="EMBL" id="FOEG01000003">
    <property type="protein sequence ID" value="SEO83310.1"/>
    <property type="molecule type" value="Genomic_DNA"/>
</dbReference>
<dbReference type="AlphaFoldDB" id="A0A1H8SX25"/>
<sequence>MTASNPDTHSLPRLYAALRDAGVSLLEGSARLALGTDTAGSVRVPAAMTGVAGMPVGLQLLAGPWREAHLLRLGASLEGVLGRGADLPGYPR</sequence>
<feature type="domain" description="Amidase" evidence="1">
    <location>
        <begin position="28"/>
        <end position="54"/>
    </location>
</feature>
<gene>
    <name evidence="2" type="ORF">SAMN04488052_103263</name>
</gene>
<dbReference type="InterPro" id="IPR036928">
    <property type="entry name" value="AS_sf"/>
</dbReference>
<dbReference type="Gene3D" id="3.90.1300.10">
    <property type="entry name" value="Amidase signature (AS) domain"/>
    <property type="match status" value="1"/>
</dbReference>
<proteinExistence type="predicted"/>
<evidence type="ECO:0000313" key="2">
    <source>
        <dbReference type="EMBL" id="SEO83310.1"/>
    </source>
</evidence>
<dbReference type="RefSeq" id="WP_139209182.1">
    <property type="nucleotide sequence ID" value="NZ_FOEG01000003.1"/>
</dbReference>
<dbReference type="STRING" id="406100.SAMN04488052_103263"/>
<dbReference type="InterPro" id="IPR023631">
    <property type="entry name" value="Amidase_dom"/>
</dbReference>
<evidence type="ECO:0000259" key="1">
    <source>
        <dbReference type="Pfam" id="PF01425"/>
    </source>
</evidence>
<name>A0A1H8SX25_9GAMM</name>
<organism evidence="2 3">
    <name type="scientific">Aquisalimonas asiatica</name>
    <dbReference type="NCBI Taxonomy" id="406100"/>
    <lineage>
        <taxon>Bacteria</taxon>
        <taxon>Pseudomonadati</taxon>
        <taxon>Pseudomonadota</taxon>
        <taxon>Gammaproteobacteria</taxon>
        <taxon>Chromatiales</taxon>
        <taxon>Ectothiorhodospiraceae</taxon>
        <taxon>Aquisalimonas</taxon>
    </lineage>
</organism>
<dbReference type="SUPFAM" id="SSF75304">
    <property type="entry name" value="Amidase signature (AS) enzymes"/>
    <property type="match status" value="2"/>
</dbReference>